<evidence type="ECO:0000313" key="9">
    <source>
        <dbReference type="Proteomes" id="UP000521748"/>
    </source>
</evidence>
<feature type="domain" description="RDD" evidence="7">
    <location>
        <begin position="35"/>
        <end position="189"/>
    </location>
</feature>
<accession>A0A7Y9LS10</accession>
<evidence type="ECO:0000256" key="6">
    <source>
        <dbReference type="SAM" id="Phobius"/>
    </source>
</evidence>
<keyword evidence="5 6" id="KW-0472">Membrane</keyword>
<feature type="transmembrane region" description="Helical" evidence="6">
    <location>
        <begin position="89"/>
        <end position="115"/>
    </location>
</feature>
<evidence type="ECO:0000259" key="7">
    <source>
        <dbReference type="Pfam" id="PF06271"/>
    </source>
</evidence>
<dbReference type="AlphaFoldDB" id="A0A7Y9LS10"/>
<evidence type="ECO:0000256" key="4">
    <source>
        <dbReference type="ARBA" id="ARBA00022989"/>
    </source>
</evidence>
<dbReference type="Pfam" id="PF06271">
    <property type="entry name" value="RDD"/>
    <property type="match status" value="1"/>
</dbReference>
<comment type="subcellular location">
    <subcellularLocation>
        <location evidence="1">Cell membrane</location>
        <topology evidence="1">Multi-pass membrane protein</topology>
    </subcellularLocation>
</comment>
<dbReference type="RefSeq" id="WP_179388272.1">
    <property type="nucleotide sequence ID" value="NZ_JACBYQ010000001.1"/>
</dbReference>
<keyword evidence="3 6" id="KW-0812">Transmembrane</keyword>
<feature type="transmembrane region" description="Helical" evidence="6">
    <location>
        <begin position="146"/>
        <end position="170"/>
    </location>
</feature>
<gene>
    <name evidence="8" type="ORF">FHU41_000738</name>
</gene>
<evidence type="ECO:0000256" key="5">
    <source>
        <dbReference type="ARBA" id="ARBA00023136"/>
    </source>
</evidence>
<dbReference type="PANTHER" id="PTHR36115">
    <property type="entry name" value="PROLINE-RICH ANTIGEN HOMOLOG-RELATED"/>
    <property type="match status" value="1"/>
</dbReference>
<dbReference type="EMBL" id="JACBYQ010000001">
    <property type="protein sequence ID" value="NYE94517.1"/>
    <property type="molecule type" value="Genomic_DNA"/>
</dbReference>
<proteinExistence type="predicted"/>
<dbReference type="InterPro" id="IPR051791">
    <property type="entry name" value="Pra-immunoreactive"/>
</dbReference>
<keyword evidence="9" id="KW-1185">Reference proteome</keyword>
<evidence type="ECO:0000256" key="2">
    <source>
        <dbReference type="ARBA" id="ARBA00022475"/>
    </source>
</evidence>
<protein>
    <recommendedName>
        <fullName evidence="7">RDD domain-containing protein</fullName>
    </recommendedName>
</protein>
<keyword evidence="4 6" id="KW-1133">Transmembrane helix</keyword>
<reference evidence="8 9" key="1">
    <citation type="submission" date="2020-07" db="EMBL/GenBank/DDBJ databases">
        <title>Sequencing the genomes of 1000 actinobacteria strains.</title>
        <authorList>
            <person name="Klenk H.-P."/>
        </authorList>
    </citation>
    <scope>NUCLEOTIDE SEQUENCE [LARGE SCALE GENOMIC DNA]</scope>
    <source>
        <strain evidence="8 9">DSM 102047</strain>
    </source>
</reference>
<keyword evidence="2" id="KW-1003">Cell membrane</keyword>
<dbReference type="GO" id="GO:0005886">
    <property type="term" value="C:plasma membrane"/>
    <property type="evidence" value="ECO:0007669"/>
    <property type="project" value="UniProtKB-SubCell"/>
</dbReference>
<evidence type="ECO:0000256" key="3">
    <source>
        <dbReference type="ARBA" id="ARBA00022692"/>
    </source>
</evidence>
<comment type="caution">
    <text evidence="8">The sequence shown here is derived from an EMBL/GenBank/DDBJ whole genome shotgun (WGS) entry which is preliminary data.</text>
</comment>
<dbReference type="Proteomes" id="UP000521748">
    <property type="component" value="Unassembled WGS sequence"/>
</dbReference>
<sequence>MSQMPYGQQQFQQPAPRQFFPALNGAVPVTGGRQVLVWLLDGVIFGLPVAILSFLCFLPMLFTIFSNIDKHAGSANVRHENWSDAELSAFFTSLLVGLLLNGILMLAYYGVYWYLIAVKGRTPGMSIMGMRLVSVETGQPIGWGPAFLRGLVVVLGSGITSGLLGLLFWLSPLFDSSTGWAQSWHDKMVKAVFIDTKAGRDTFVQQ</sequence>
<organism evidence="8 9">
    <name type="scientific">Psychromicrobium silvestre</name>
    <dbReference type="NCBI Taxonomy" id="1645614"/>
    <lineage>
        <taxon>Bacteria</taxon>
        <taxon>Bacillati</taxon>
        <taxon>Actinomycetota</taxon>
        <taxon>Actinomycetes</taxon>
        <taxon>Micrococcales</taxon>
        <taxon>Micrococcaceae</taxon>
        <taxon>Psychromicrobium</taxon>
    </lineage>
</organism>
<evidence type="ECO:0000256" key="1">
    <source>
        <dbReference type="ARBA" id="ARBA00004651"/>
    </source>
</evidence>
<feature type="transmembrane region" description="Helical" evidence="6">
    <location>
        <begin position="43"/>
        <end position="68"/>
    </location>
</feature>
<evidence type="ECO:0000313" key="8">
    <source>
        <dbReference type="EMBL" id="NYE94517.1"/>
    </source>
</evidence>
<name>A0A7Y9LS10_9MICC</name>
<dbReference type="InterPro" id="IPR010432">
    <property type="entry name" value="RDD"/>
</dbReference>